<protein>
    <submittedName>
        <fullName evidence="3">CHAT domain-containing protein</fullName>
    </submittedName>
</protein>
<gene>
    <name evidence="3" type="ORF">SAMN04487990_11264</name>
</gene>
<dbReference type="STRING" id="283786.SAMN04487990_11264"/>
<keyword evidence="1" id="KW-0812">Transmembrane</keyword>
<dbReference type="InterPro" id="IPR011990">
    <property type="entry name" value="TPR-like_helical_dom_sf"/>
</dbReference>
<feature type="domain" description="CHAT" evidence="2">
    <location>
        <begin position="571"/>
        <end position="824"/>
    </location>
</feature>
<keyword evidence="4" id="KW-1185">Reference proteome</keyword>
<accession>A0A1H4AY31</accession>
<dbReference type="InterPro" id="IPR024983">
    <property type="entry name" value="CHAT_dom"/>
</dbReference>
<keyword evidence="1" id="KW-0472">Membrane</keyword>
<feature type="transmembrane region" description="Helical" evidence="1">
    <location>
        <begin position="834"/>
        <end position="853"/>
    </location>
</feature>
<dbReference type="EMBL" id="FNQK01000012">
    <property type="protein sequence ID" value="SEA40708.1"/>
    <property type="molecule type" value="Genomic_DNA"/>
</dbReference>
<dbReference type="Proteomes" id="UP000198846">
    <property type="component" value="Unassembled WGS sequence"/>
</dbReference>
<proteinExistence type="predicted"/>
<dbReference type="OrthoDB" id="9771112at2"/>
<dbReference type="AlphaFoldDB" id="A0A1H4AY31"/>
<dbReference type="SUPFAM" id="SSF48452">
    <property type="entry name" value="TPR-like"/>
    <property type="match status" value="1"/>
</dbReference>
<dbReference type="InterPro" id="IPR019734">
    <property type="entry name" value="TPR_rpt"/>
</dbReference>
<dbReference type="RefSeq" id="WP_092134736.1">
    <property type="nucleotide sequence ID" value="NZ_FNQK01000012.1"/>
</dbReference>
<dbReference type="PANTHER" id="PTHR10098">
    <property type="entry name" value="RAPSYN-RELATED"/>
    <property type="match status" value="1"/>
</dbReference>
<dbReference type="Pfam" id="PF12770">
    <property type="entry name" value="CHAT"/>
    <property type="match status" value="1"/>
</dbReference>
<evidence type="ECO:0000313" key="3">
    <source>
        <dbReference type="EMBL" id="SEA40708.1"/>
    </source>
</evidence>
<name>A0A1H4AY31_BIZPA</name>
<reference evidence="3 4" key="1">
    <citation type="submission" date="2016-10" db="EMBL/GenBank/DDBJ databases">
        <authorList>
            <person name="de Groot N.N."/>
        </authorList>
    </citation>
    <scope>NUCLEOTIDE SEQUENCE [LARGE SCALE GENOMIC DNA]</scope>
    <source>
        <strain evidence="3 4">DSM 23842</strain>
    </source>
</reference>
<dbReference type="Gene3D" id="1.25.40.10">
    <property type="entry name" value="Tetratricopeptide repeat domain"/>
    <property type="match status" value="1"/>
</dbReference>
<evidence type="ECO:0000256" key="1">
    <source>
        <dbReference type="SAM" id="Phobius"/>
    </source>
</evidence>
<evidence type="ECO:0000259" key="2">
    <source>
        <dbReference type="Pfam" id="PF12770"/>
    </source>
</evidence>
<evidence type="ECO:0000313" key="4">
    <source>
        <dbReference type="Proteomes" id="UP000198846"/>
    </source>
</evidence>
<dbReference type="SMART" id="SM00028">
    <property type="entry name" value="TPR"/>
    <property type="match status" value="4"/>
</dbReference>
<sequence>MKHAILILCIILCGKLFSQNLEERIYTATEKFNATRTTEALTTLDSEIKEFEEALKSKDDYLAFINLLINKAYYLEKTHHYQSAISTYEKAWELYKKEKIATVFKYDIIEHCLINLGVLYHKTNNYTNAENTIKYYTALAQSQNNIKQQVVGAVNLANLYQKLGKHNLAIEIAHKGIQLSIKHPVEQRRLQQIKKTSQLTLNENRIAMCGTGLHTPPIPFRFEDQQIAYNAAMQNGDYDKGLKLFRSLMQYWNNTLTSARELAKLKHEEAKIYLLLGRNDEAKKALHQGLSALLPDYNKNSLPETHTLFPENTFIDLFDALAALQKNPENALEYYDLGFYVSNLLSSQITSQEAKLVELASNRRRSENSIALLYQLQIHSDNPIYTQRALQYAENSKAFLLKENLSKKNLLARHPKDSLLIKEQQLLKTQEQLTSKLIKTPYSKPGTDYATPLRDSLNSVNIALRRLQKSIQTRYTTEGFTGIDYNSLKENLQQKEAALVTYFYGNKHIYQFVLTDKSLDFKAIELDKKTISAIQSFIHLFDNASVINNDVSGYTHQAFAMYNTLQLEAIQLKKNIVIIPDGLLNFIPFEALLSSETKSSNFNKMPFLVRDHTIVYNSSVDLYLKSKKQNTANRLLGVFPVFEGTDQALEFTVYEAKSIEQEVDAKFLMYNSATKSSFLEHASQYSILHLSTHASSGDFIVPAHIEFSDETLYLNELYTLNISPKLVVLSACETGIGKLQKGEGPMSLARGFSYAGAKNILFSLWQISDASTARIMALFYKDYSNSESASYANWQSKLKYLDDTGISNSKKSPYYWSAFVYYGSLETPQKNNTSYILISIISILIIVLLLSIFKRQYGKRSQRVPS</sequence>
<keyword evidence="1" id="KW-1133">Transmembrane helix</keyword>
<organism evidence="3 4">
    <name type="scientific">Bizionia paragorgiae</name>
    <dbReference type="NCBI Taxonomy" id="283786"/>
    <lineage>
        <taxon>Bacteria</taxon>
        <taxon>Pseudomonadati</taxon>
        <taxon>Bacteroidota</taxon>
        <taxon>Flavobacteriia</taxon>
        <taxon>Flavobacteriales</taxon>
        <taxon>Flavobacteriaceae</taxon>
        <taxon>Bizionia</taxon>
    </lineage>
</organism>